<dbReference type="EMBL" id="BGZO01000122">
    <property type="protein sequence ID" value="GBR77151.1"/>
    <property type="molecule type" value="Genomic_DNA"/>
</dbReference>
<keyword evidence="3" id="KW-1185">Reference proteome</keyword>
<organism evidence="2 3">
    <name type="scientific">Candidatus Termititenax persephonae</name>
    <dbReference type="NCBI Taxonomy" id="2218525"/>
    <lineage>
        <taxon>Bacteria</taxon>
        <taxon>Bacillati</taxon>
        <taxon>Candidatus Margulisiibacteriota</taxon>
        <taxon>Candidatus Termititenacia</taxon>
        <taxon>Candidatus Termititenacales</taxon>
        <taxon>Candidatus Termititenacaceae</taxon>
        <taxon>Candidatus Termititenax</taxon>
    </lineage>
</organism>
<dbReference type="SUPFAM" id="SSF56436">
    <property type="entry name" value="C-type lectin-like"/>
    <property type="match status" value="1"/>
</dbReference>
<gene>
    <name evidence="2" type="ORF">NO2_1582</name>
</gene>
<evidence type="ECO:0000259" key="1">
    <source>
        <dbReference type="Pfam" id="PF03781"/>
    </source>
</evidence>
<dbReference type="Pfam" id="PF03781">
    <property type="entry name" value="FGE-sulfatase"/>
    <property type="match status" value="1"/>
</dbReference>
<dbReference type="InterPro" id="IPR005532">
    <property type="entry name" value="SUMF_dom"/>
</dbReference>
<dbReference type="PANTHER" id="PTHR23150:SF19">
    <property type="entry name" value="FORMYLGLYCINE-GENERATING ENZYME"/>
    <property type="match status" value="1"/>
</dbReference>
<feature type="non-terminal residue" evidence="2">
    <location>
        <position position="196"/>
    </location>
</feature>
<dbReference type="InterPro" id="IPR051043">
    <property type="entry name" value="Sulfatase_Mod_Factor_Kinase"/>
</dbReference>
<dbReference type="PANTHER" id="PTHR23150">
    <property type="entry name" value="SULFATASE MODIFYING FACTOR 1, 2"/>
    <property type="match status" value="1"/>
</dbReference>
<comment type="caution">
    <text evidence="2">The sequence shown here is derived from an EMBL/GenBank/DDBJ whole genome shotgun (WGS) entry which is preliminary data.</text>
</comment>
<dbReference type="Gene3D" id="3.90.1580.10">
    <property type="entry name" value="paralog of FGE (formylglycine-generating enzyme)"/>
    <property type="match status" value="1"/>
</dbReference>
<dbReference type="AlphaFoldDB" id="A0A388TJS0"/>
<reference evidence="2 3" key="1">
    <citation type="journal article" date="2019" name="ISME J.">
        <title>Genome analyses of uncultured TG2/ZB3 bacteria in 'Margulisbacteria' specifically attached to ectosymbiotic spirochetes of protists in the termite gut.</title>
        <authorList>
            <person name="Utami Y.D."/>
            <person name="Kuwahara H."/>
            <person name="Igai K."/>
            <person name="Murakami T."/>
            <person name="Sugaya K."/>
            <person name="Morikawa T."/>
            <person name="Nagura Y."/>
            <person name="Yuki M."/>
            <person name="Deevong P."/>
            <person name="Inoue T."/>
            <person name="Kihara K."/>
            <person name="Lo N."/>
            <person name="Yamada A."/>
            <person name="Ohkuma M."/>
            <person name="Hongoh Y."/>
        </authorList>
    </citation>
    <scope>NUCLEOTIDE SEQUENCE [LARGE SCALE GENOMIC DNA]</scope>
    <source>
        <strain evidence="2">NkOx7-02</strain>
    </source>
</reference>
<protein>
    <recommendedName>
        <fullName evidence="1">Sulfatase-modifying factor enzyme-like domain-containing protein</fullName>
    </recommendedName>
</protein>
<evidence type="ECO:0000313" key="3">
    <source>
        <dbReference type="Proteomes" id="UP000275925"/>
    </source>
</evidence>
<dbReference type="Proteomes" id="UP000275925">
    <property type="component" value="Unassembled WGS sequence"/>
</dbReference>
<accession>A0A388TJS0</accession>
<sequence length="196" mass="22583">MENHELEQNLKKLISKKLRQLRGNKYVRLNQGGRDFWIAKCETTQSEFNAVMWYNNSSHKGDDYPVERVSWYEAVQYCLRLTLESGDVPESIKEQIRGCYVDSGLCSQTWSNMGFFDAVLKTEAYNDLAESLPGCYRLPTDDEWEYACRGGTTTKYIWGNSWNPTEMNKYGWYNSNSGGTTHAVGLKNPNAYGLYD</sequence>
<name>A0A388TJS0_9BACT</name>
<dbReference type="InterPro" id="IPR016187">
    <property type="entry name" value="CTDL_fold"/>
</dbReference>
<feature type="domain" description="Sulfatase-modifying factor enzyme-like" evidence="1">
    <location>
        <begin position="34"/>
        <end position="196"/>
    </location>
</feature>
<dbReference type="GO" id="GO:0120147">
    <property type="term" value="F:formylglycine-generating oxidase activity"/>
    <property type="evidence" value="ECO:0007669"/>
    <property type="project" value="TreeGrafter"/>
</dbReference>
<proteinExistence type="predicted"/>
<evidence type="ECO:0000313" key="2">
    <source>
        <dbReference type="EMBL" id="GBR77151.1"/>
    </source>
</evidence>
<dbReference type="InterPro" id="IPR042095">
    <property type="entry name" value="SUMF_sf"/>
</dbReference>